<comment type="similarity">
    <text evidence="1">Belongs to the sigma-70 factor family. ECF subfamily.</text>
</comment>
<keyword evidence="3" id="KW-0731">Sigma factor</keyword>
<keyword evidence="2" id="KW-0805">Transcription regulation</keyword>
<evidence type="ECO:0000256" key="4">
    <source>
        <dbReference type="ARBA" id="ARBA00023163"/>
    </source>
</evidence>
<dbReference type="InterPro" id="IPR013324">
    <property type="entry name" value="RNA_pol_sigma_r3/r4-like"/>
</dbReference>
<dbReference type="Pfam" id="PF04542">
    <property type="entry name" value="Sigma70_r2"/>
    <property type="match status" value="1"/>
</dbReference>
<evidence type="ECO:0000256" key="5">
    <source>
        <dbReference type="SAM" id="MobiDB-lite"/>
    </source>
</evidence>
<reference evidence="9" key="1">
    <citation type="journal article" date="2011" name="BMC Genomics">
        <title>Complete genome sequence of the filamentous anoxygenic phototrophic bacterium Chloroflexus aurantiacus.</title>
        <authorList>
            <person name="Tang K.H."/>
            <person name="Barry K."/>
            <person name="Chertkov O."/>
            <person name="Dalin E."/>
            <person name="Han C.S."/>
            <person name="Hauser L.J."/>
            <person name="Honchak B.M."/>
            <person name="Karbach L.E."/>
            <person name="Land M.L."/>
            <person name="Lapidus A."/>
            <person name="Larimer F.W."/>
            <person name="Mikhailova N."/>
            <person name="Pitluck S."/>
            <person name="Pierson B.K."/>
            <person name="Blankenship R.E."/>
        </authorList>
    </citation>
    <scope>NUCLEOTIDE SEQUENCE [LARGE SCALE GENOMIC DNA]</scope>
    <source>
        <strain evidence="9">ATCC 29366 / DSM 635 / J-10-fl</strain>
    </source>
</reference>
<accession>A9WDB0</accession>
<feature type="domain" description="RNA polymerase sigma-70 region 2" evidence="6">
    <location>
        <begin position="34"/>
        <end position="101"/>
    </location>
</feature>
<dbReference type="RefSeq" id="WP_012257731.1">
    <property type="nucleotide sequence ID" value="NC_010175.1"/>
</dbReference>
<evidence type="ECO:0000256" key="3">
    <source>
        <dbReference type="ARBA" id="ARBA00023082"/>
    </source>
</evidence>
<feature type="domain" description="RNA polymerase sigma factor 70 region 4 type 2" evidence="7">
    <location>
        <begin position="134"/>
        <end position="187"/>
    </location>
</feature>
<dbReference type="SUPFAM" id="SSF88659">
    <property type="entry name" value="Sigma3 and sigma4 domains of RNA polymerase sigma factors"/>
    <property type="match status" value="1"/>
</dbReference>
<dbReference type="InterPro" id="IPR039425">
    <property type="entry name" value="RNA_pol_sigma-70-like"/>
</dbReference>
<dbReference type="GO" id="GO:0003677">
    <property type="term" value="F:DNA binding"/>
    <property type="evidence" value="ECO:0007669"/>
    <property type="project" value="InterPro"/>
</dbReference>
<keyword evidence="4" id="KW-0804">Transcription</keyword>
<evidence type="ECO:0000313" key="8">
    <source>
        <dbReference type="EMBL" id="ABY35077.1"/>
    </source>
</evidence>
<dbReference type="InterPro" id="IPR013249">
    <property type="entry name" value="RNA_pol_sigma70_r4_t2"/>
</dbReference>
<dbReference type="Gene3D" id="1.10.1740.10">
    <property type="match status" value="1"/>
</dbReference>
<dbReference type="InParanoid" id="A9WDB0"/>
<dbReference type="STRING" id="324602.Caur_1860"/>
<dbReference type="HOGENOM" id="CLU_047691_9_3_0"/>
<dbReference type="InterPro" id="IPR007627">
    <property type="entry name" value="RNA_pol_sigma70_r2"/>
</dbReference>
<dbReference type="InterPro" id="IPR036388">
    <property type="entry name" value="WH-like_DNA-bd_sf"/>
</dbReference>
<dbReference type="GO" id="GO:0006355">
    <property type="term" value="P:regulation of DNA-templated transcription"/>
    <property type="evidence" value="ECO:0000318"/>
    <property type="project" value="GO_Central"/>
</dbReference>
<dbReference type="Proteomes" id="UP000002008">
    <property type="component" value="Chromosome"/>
</dbReference>
<dbReference type="NCBIfam" id="TIGR02937">
    <property type="entry name" value="sigma70-ECF"/>
    <property type="match status" value="1"/>
</dbReference>
<dbReference type="GO" id="GO:0006352">
    <property type="term" value="P:DNA-templated transcription initiation"/>
    <property type="evidence" value="ECO:0007669"/>
    <property type="project" value="InterPro"/>
</dbReference>
<evidence type="ECO:0000259" key="7">
    <source>
        <dbReference type="Pfam" id="PF08281"/>
    </source>
</evidence>
<dbReference type="EMBL" id="CP000909">
    <property type="protein sequence ID" value="ABY35077.1"/>
    <property type="molecule type" value="Genomic_DNA"/>
</dbReference>
<organism evidence="8 9">
    <name type="scientific">Chloroflexus aurantiacus (strain ATCC 29366 / DSM 635 / J-10-fl)</name>
    <dbReference type="NCBI Taxonomy" id="324602"/>
    <lineage>
        <taxon>Bacteria</taxon>
        <taxon>Bacillati</taxon>
        <taxon>Chloroflexota</taxon>
        <taxon>Chloroflexia</taxon>
        <taxon>Chloroflexales</taxon>
        <taxon>Chloroflexineae</taxon>
        <taxon>Chloroflexaceae</taxon>
        <taxon>Chloroflexus</taxon>
    </lineage>
</organism>
<keyword evidence="9" id="KW-1185">Reference proteome</keyword>
<proteinExistence type="inferred from homology"/>
<dbReference type="CDD" id="cd06171">
    <property type="entry name" value="Sigma70_r4"/>
    <property type="match status" value="1"/>
</dbReference>
<gene>
    <name evidence="8" type="ordered locus">Caur_1860</name>
</gene>
<dbReference type="SUPFAM" id="SSF88946">
    <property type="entry name" value="Sigma2 domain of RNA polymerase sigma factors"/>
    <property type="match status" value="1"/>
</dbReference>
<evidence type="ECO:0000256" key="1">
    <source>
        <dbReference type="ARBA" id="ARBA00010641"/>
    </source>
</evidence>
<dbReference type="eggNOG" id="COG1595">
    <property type="taxonomic scope" value="Bacteria"/>
</dbReference>
<dbReference type="Gene3D" id="1.10.10.10">
    <property type="entry name" value="Winged helix-like DNA-binding domain superfamily/Winged helix DNA-binding domain"/>
    <property type="match status" value="1"/>
</dbReference>
<dbReference type="GO" id="GO:0016987">
    <property type="term" value="F:sigma factor activity"/>
    <property type="evidence" value="ECO:0000318"/>
    <property type="project" value="GO_Central"/>
</dbReference>
<sequence length="197" mass="21972">MPSQPPEDTGLRGLTDELLIDLIVQREEAALGELYDRYASLVYAIALRITGDRQTAEEVMQDVFQNIWQTAGGFRRQAGAVAGWIIGISRHRAIDALRSKRERGRSRELTGIDATPHPSTSSDIEHDVEQRILREAVRAALADLPSPQRQAIEMAYYGGLTQAEIAERLGEPLGTIKTRLRLGLTKLRELLRMLAES</sequence>
<dbReference type="EnsemblBacteria" id="ABY35077">
    <property type="protein sequence ID" value="ABY35077"/>
    <property type="gene ID" value="Caur_1860"/>
</dbReference>
<evidence type="ECO:0000259" key="6">
    <source>
        <dbReference type="Pfam" id="PF04542"/>
    </source>
</evidence>
<protein>
    <submittedName>
        <fullName evidence="8">RNA polymerase sigma factor, sigma-70 family</fullName>
    </submittedName>
</protein>
<feature type="region of interest" description="Disordered" evidence="5">
    <location>
        <begin position="105"/>
        <end position="125"/>
    </location>
</feature>
<evidence type="ECO:0000256" key="2">
    <source>
        <dbReference type="ARBA" id="ARBA00023015"/>
    </source>
</evidence>
<dbReference type="AlphaFoldDB" id="A9WDB0"/>
<dbReference type="PANTHER" id="PTHR43133">
    <property type="entry name" value="RNA POLYMERASE ECF-TYPE SIGMA FACTO"/>
    <property type="match status" value="1"/>
</dbReference>
<evidence type="ECO:0000313" key="9">
    <source>
        <dbReference type="Proteomes" id="UP000002008"/>
    </source>
</evidence>
<name>A9WDB0_CHLAA</name>
<dbReference type="PATRIC" id="fig|324602.8.peg.2123"/>
<dbReference type="Pfam" id="PF08281">
    <property type="entry name" value="Sigma70_r4_2"/>
    <property type="match status" value="1"/>
</dbReference>
<dbReference type="InterPro" id="IPR014284">
    <property type="entry name" value="RNA_pol_sigma-70_dom"/>
</dbReference>
<dbReference type="PANTHER" id="PTHR43133:SF62">
    <property type="entry name" value="RNA POLYMERASE SIGMA FACTOR SIGZ"/>
    <property type="match status" value="1"/>
</dbReference>
<dbReference type="InterPro" id="IPR013325">
    <property type="entry name" value="RNA_pol_sigma_r2"/>
</dbReference>
<dbReference type="KEGG" id="cau:Caur_1860"/>